<comment type="caution">
    <text evidence="2">The sequence shown here is derived from an EMBL/GenBank/DDBJ whole genome shotgun (WGS) entry which is preliminary data.</text>
</comment>
<evidence type="ECO:0000256" key="1">
    <source>
        <dbReference type="SAM" id="Phobius"/>
    </source>
</evidence>
<dbReference type="AlphaFoldDB" id="A0AAE0K1X4"/>
<proteinExistence type="predicted"/>
<reference evidence="2" key="2">
    <citation type="submission" date="2023-06" db="EMBL/GenBank/DDBJ databases">
        <authorList>
            <consortium name="Lawrence Berkeley National Laboratory"/>
            <person name="Haridas S."/>
            <person name="Hensen N."/>
            <person name="Bonometti L."/>
            <person name="Westerberg I."/>
            <person name="Brannstrom I.O."/>
            <person name="Guillou S."/>
            <person name="Cros-Aarteil S."/>
            <person name="Calhoun S."/>
            <person name="Kuo A."/>
            <person name="Mondo S."/>
            <person name="Pangilinan J."/>
            <person name="Riley R."/>
            <person name="LaButti K."/>
            <person name="Andreopoulos B."/>
            <person name="Lipzen A."/>
            <person name="Chen C."/>
            <person name="Yanf M."/>
            <person name="Daum C."/>
            <person name="Ng V."/>
            <person name="Clum A."/>
            <person name="Steindorff A."/>
            <person name="Ohm R."/>
            <person name="Martin F."/>
            <person name="Silar P."/>
            <person name="Natvig D."/>
            <person name="Lalanne C."/>
            <person name="Gautier V."/>
            <person name="Ament-velasquez S.L."/>
            <person name="Kruys A."/>
            <person name="Hutchinson M.I."/>
            <person name="Powell A.J."/>
            <person name="Barry K."/>
            <person name="Miller A.N."/>
            <person name="Grigoriev I.V."/>
            <person name="Debuchy R."/>
            <person name="Gladieux P."/>
            <person name="Thoren M.H."/>
            <person name="Johannesson H."/>
        </authorList>
    </citation>
    <scope>NUCLEOTIDE SEQUENCE</scope>
    <source>
        <strain evidence="2">CBS 232.78</strain>
    </source>
</reference>
<evidence type="ECO:0000313" key="2">
    <source>
        <dbReference type="EMBL" id="KAK3368464.1"/>
    </source>
</evidence>
<organism evidence="2 3">
    <name type="scientific">Podospora didyma</name>
    <dbReference type="NCBI Taxonomy" id="330526"/>
    <lineage>
        <taxon>Eukaryota</taxon>
        <taxon>Fungi</taxon>
        <taxon>Dikarya</taxon>
        <taxon>Ascomycota</taxon>
        <taxon>Pezizomycotina</taxon>
        <taxon>Sordariomycetes</taxon>
        <taxon>Sordariomycetidae</taxon>
        <taxon>Sordariales</taxon>
        <taxon>Podosporaceae</taxon>
        <taxon>Podospora</taxon>
    </lineage>
</organism>
<reference evidence="2" key="1">
    <citation type="journal article" date="2023" name="Mol. Phylogenet. Evol.">
        <title>Genome-scale phylogeny and comparative genomics of the fungal order Sordariales.</title>
        <authorList>
            <person name="Hensen N."/>
            <person name="Bonometti L."/>
            <person name="Westerberg I."/>
            <person name="Brannstrom I.O."/>
            <person name="Guillou S."/>
            <person name="Cros-Aarteil S."/>
            <person name="Calhoun S."/>
            <person name="Haridas S."/>
            <person name="Kuo A."/>
            <person name="Mondo S."/>
            <person name="Pangilinan J."/>
            <person name="Riley R."/>
            <person name="LaButti K."/>
            <person name="Andreopoulos B."/>
            <person name="Lipzen A."/>
            <person name="Chen C."/>
            <person name="Yan M."/>
            <person name="Daum C."/>
            <person name="Ng V."/>
            <person name="Clum A."/>
            <person name="Steindorff A."/>
            <person name="Ohm R.A."/>
            <person name="Martin F."/>
            <person name="Silar P."/>
            <person name="Natvig D.O."/>
            <person name="Lalanne C."/>
            <person name="Gautier V."/>
            <person name="Ament-Velasquez S.L."/>
            <person name="Kruys A."/>
            <person name="Hutchinson M.I."/>
            <person name="Powell A.J."/>
            <person name="Barry K."/>
            <person name="Miller A.N."/>
            <person name="Grigoriev I.V."/>
            <person name="Debuchy R."/>
            <person name="Gladieux P."/>
            <person name="Hiltunen Thoren M."/>
            <person name="Johannesson H."/>
        </authorList>
    </citation>
    <scope>NUCLEOTIDE SEQUENCE</scope>
    <source>
        <strain evidence="2">CBS 232.78</strain>
    </source>
</reference>
<dbReference type="Proteomes" id="UP001285441">
    <property type="component" value="Unassembled WGS sequence"/>
</dbReference>
<gene>
    <name evidence="2" type="ORF">B0H63DRAFT_455241</name>
</gene>
<accession>A0AAE0K1X4</accession>
<dbReference type="EMBL" id="JAULSW010000010">
    <property type="protein sequence ID" value="KAK3368464.1"/>
    <property type="molecule type" value="Genomic_DNA"/>
</dbReference>
<feature type="transmembrane region" description="Helical" evidence="1">
    <location>
        <begin position="176"/>
        <end position="193"/>
    </location>
</feature>
<protein>
    <submittedName>
        <fullName evidence="2">Uncharacterized protein</fullName>
    </submittedName>
</protein>
<name>A0AAE0K1X4_9PEZI</name>
<evidence type="ECO:0000313" key="3">
    <source>
        <dbReference type="Proteomes" id="UP001285441"/>
    </source>
</evidence>
<keyword evidence="3" id="KW-1185">Reference proteome</keyword>
<keyword evidence="1" id="KW-1133">Transmembrane helix</keyword>
<sequence length="195" mass="21656">MEHTGSNENDAATQSRNTTSLKILDARLLRLATLVVVPRLNVNDTRKVPVLDIKNSQLSKSFAYDTPITLNAPTNASDLKIQRLLEWAIRPLFNATYDVGFYWSDGVQTVVNNSIRISNAVPCPNDAKGHPSDLIEELMYNIAVSLLHNPLFTRLVNAAVIHADDRIQYGYRWKKLVGLDTAMVALTLLWVGVGA</sequence>
<keyword evidence="1" id="KW-0472">Membrane</keyword>
<keyword evidence="1" id="KW-0812">Transmembrane</keyword>